<reference evidence="3" key="1">
    <citation type="submission" date="2023-03" db="EMBL/GenBank/DDBJ databases">
        <title>Andean soil-derived lignocellulolytic bacterial consortium as a source of novel taxa and putative plastic-active enzymes.</title>
        <authorList>
            <person name="Diaz-Garcia L."/>
            <person name="Chuvochina M."/>
            <person name="Feuerriegel G."/>
            <person name="Bunk B."/>
            <person name="Sproer C."/>
            <person name="Streit W.R."/>
            <person name="Rodriguez L.M."/>
            <person name="Overmann J."/>
            <person name="Jimenez D.J."/>
        </authorList>
    </citation>
    <scope>NUCLEOTIDE SEQUENCE</scope>
    <source>
        <strain evidence="3">MAG 26</strain>
    </source>
</reference>
<dbReference type="SUPFAM" id="SSF55021">
    <property type="entry name" value="ACT-like"/>
    <property type="match status" value="2"/>
</dbReference>
<proteinExistence type="predicted"/>
<evidence type="ECO:0000313" key="3">
    <source>
        <dbReference type="EMBL" id="WEK46005.1"/>
    </source>
</evidence>
<dbReference type="EMBL" id="CP119316">
    <property type="protein sequence ID" value="WEK46005.1"/>
    <property type="molecule type" value="Genomic_DNA"/>
</dbReference>
<dbReference type="Gene3D" id="3.30.2130.10">
    <property type="entry name" value="VC0802-like"/>
    <property type="match status" value="1"/>
</dbReference>
<evidence type="ECO:0000313" key="4">
    <source>
        <dbReference type="Proteomes" id="UP001218362"/>
    </source>
</evidence>
<name>A0AAJ5X1P7_9SPHN</name>
<sequence>MEQVRSTQAMIAGMDPVLDEAEYCFVTVPEGYRSRRIAEVARAVFVEDEGWSFVVTPTVARGFDLAVGGLYRRIVLTVNSALDGVGLTAAVSQKLAATGIACNMIAAFHHDHVFVPADDAEEALRLLLELQRE</sequence>
<protein>
    <submittedName>
        <fullName evidence="3">ACT domain-containing protein</fullName>
    </submittedName>
</protein>
<feature type="domain" description="DUF2241" evidence="1">
    <location>
        <begin position="8"/>
        <end position="66"/>
    </location>
</feature>
<evidence type="ECO:0000259" key="2">
    <source>
        <dbReference type="Pfam" id="PF13840"/>
    </source>
</evidence>
<organism evidence="3 4">
    <name type="scientific">Candidatus Andeanibacterium colombiense</name>
    <dbReference type="NCBI Taxonomy" id="3121345"/>
    <lineage>
        <taxon>Bacteria</taxon>
        <taxon>Pseudomonadati</taxon>
        <taxon>Pseudomonadota</taxon>
        <taxon>Alphaproteobacteria</taxon>
        <taxon>Sphingomonadales</taxon>
        <taxon>Sphingomonadaceae</taxon>
        <taxon>Candidatus Andeanibacterium</taxon>
    </lineage>
</organism>
<dbReference type="InterPro" id="IPR027795">
    <property type="entry name" value="CASTOR_ACT_dom"/>
</dbReference>
<dbReference type="AlphaFoldDB" id="A0AAJ5X1P7"/>
<dbReference type="Pfam" id="PF10000">
    <property type="entry name" value="ACT_3"/>
    <property type="match status" value="1"/>
</dbReference>
<gene>
    <name evidence="3" type="ORF">P0Y56_13345</name>
</gene>
<dbReference type="Proteomes" id="UP001218362">
    <property type="component" value="Chromosome"/>
</dbReference>
<feature type="domain" description="CASTOR ACT" evidence="2">
    <location>
        <begin position="74"/>
        <end position="127"/>
    </location>
</feature>
<dbReference type="PANTHER" id="PTHR39199">
    <property type="entry name" value="BLR5128 PROTEIN"/>
    <property type="match status" value="1"/>
</dbReference>
<accession>A0AAJ5X1P7</accession>
<evidence type="ECO:0000259" key="1">
    <source>
        <dbReference type="Pfam" id="PF10000"/>
    </source>
</evidence>
<dbReference type="KEGG" id="acob:P0Y56_13345"/>
<dbReference type="Pfam" id="PF13840">
    <property type="entry name" value="ACT_7"/>
    <property type="match status" value="1"/>
</dbReference>
<dbReference type="InterPro" id="IPR018717">
    <property type="entry name" value="DUF2241"/>
</dbReference>
<dbReference type="PANTHER" id="PTHR39199:SF1">
    <property type="entry name" value="BLR5128 PROTEIN"/>
    <property type="match status" value="1"/>
</dbReference>
<dbReference type="InterPro" id="IPR045865">
    <property type="entry name" value="ACT-like_dom_sf"/>
</dbReference>